<dbReference type="OrthoDB" id="248120at2759"/>
<dbReference type="Gene3D" id="1.10.287.370">
    <property type="match status" value="1"/>
</dbReference>
<dbReference type="InterPro" id="IPR002777">
    <property type="entry name" value="PFD_beta-like"/>
</dbReference>
<evidence type="ECO:0000256" key="2">
    <source>
        <dbReference type="ARBA" id="ARBA00011695"/>
    </source>
</evidence>
<dbReference type="Pfam" id="PF01920">
    <property type="entry name" value="Prefoldin_2"/>
    <property type="match status" value="1"/>
</dbReference>
<dbReference type="GO" id="GO:0051082">
    <property type="term" value="F:unfolded protein binding"/>
    <property type="evidence" value="ECO:0007669"/>
    <property type="project" value="InterPro"/>
</dbReference>
<dbReference type="RefSeq" id="XP_034254459.1">
    <property type="nucleotide sequence ID" value="XM_034398568.1"/>
</dbReference>
<dbReference type="GO" id="GO:0051131">
    <property type="term" value="P:chaperone-mediated protein complex assembly"/>
    <property type="evidence" value="ECO:0007669"/>
    <property type="project" value="TreeGrafter"/>
</dbReference>
<evidence type="ECO:0000256" key="4">
    <source>
        <dbReference type="ARBA" id="ARBA00072592"/>
    </source>
</evidence>
<organism evidence="7">
    <name type="scientific">Thrips palmi</name>
    <name type="common">Melon thrips</name>
    <dbReference type="NCBI Taxonomy" id="161013"/>
    <lineage>
        <taxon>Eukaryota</taxon>
        <taxon>Metazoa</taxon>
        <taxon>Ecdysozoa</taxon>
        <taxon>Arthropoda</taxon>
        <taxon>Hexapoda</taxon>
        <taxon>Insecta</taxon>
        <taxon>Pterygota</taxon>
        <taxon>Neoptera</taxon>
        <taxon>Paraneoptera</taxon>
        <taxon>Thysanoptera</taxon>
        <taxon>Terebrantia</taxon>
        <taxon>Thripoidea</taxon>
        <taxon>Thripidae</taxon>
        <taxon>Thrips</taxon>
    </lineage>
</organism>
<dbReference type="SUPFAM" id="SSF46579">
    <property type="entry name" value="Prefoldin"/>
    <property type="match status" value="1"/>
</dbReference>
<keyword evidence="6" id="KW-1185">Reference proteome</keyword>
<dbReference type="InterPro" id="IPR009053">
    <property type="entry name" value="Prefoldin"/>
</dbReference>
<dbReference type="GO" id="GO:0006457">
    <property type="term" value="P:protein folding"/>
    <property type="evidence" value="ECO:0007669"/>
    <property type="project" value="InterPro"/>
</dbReference>
<dbReference type="GO" id="GO:0016272">
    <property type="term" value="C:prefoldin complex"/>
    <property type="evidence" value="ECO:0007669"/>
    <property type="project" value="InterPro"/>
</dbReference>
<gene>
    <name evidence="7" type="primary">LOC117653145</name>
</gene>
<reference evidence="7" key="1">
    <citation type="submission" date="2025-08" db="UniProtKB">
        <authorList>
            <consortium name="RefSeq"/>
        </authorList>
    </citation>
    <scope>IDENTIFICATION</scope>
    <source>
        <tissue evidence="7">Total insect</tissue>
    </source>
</reference>
<evidence type="ECO:0000256" key="5">
    <source>
        <dbReference type="SAM" id="Coils"/>
    </source>
</evidence>
<accession>A0A6P9AAP2</accession>
<evidence type="ECO:0000256" key="3">
    <source>
        <dbReference type="ARBA" id="ARBA00023186"/>
    </source>
</evidence>
<evidence type="ECO:0000313" key="6">
    <source>
        <dbReference type="Proteomes" id="UP000515158"/>
    </source>
</evidence>
<feature type="coiled-coil region" evidence="5">
    <location>
        <begin position="66"/>
        <end position="114"/>
    </location>
</feature>
<dbReference type="PANTHER" id="PTHR21431:SF0">
    <property type="entry name" value="PREFOLDIN SUBUNIT 6"/>
    <property type="match status" value="1"/>
</dbReference>
<keyword evidence="3" id="KW-0143">Chaperone</keyword>
<dbReference type="CTD" id="10471"/>
<sequence length="126" mass="14791">MAEELHKKLQQEVENFQALQKQYQKTLSVRQQLGGQLFENETVKTELDLVKKDQEVYKLIGPVLIKQDIEEALQNVNKRMDYIKGELKRVDDTITDMEKKQDSQRDVLNKLQQQYQKAQLVAATKN</sequence>
<protein>
    <recommendedName>
        <fullName evidence="4">Probable prefoldin subunit 6</fullName>
    </recommendedName>
</protein>
<dbReference type="CDD" id="cd23161">
    <property type="entry name" value="Prefoldin_6"/>
    <property type="match status" value="1"/>
</dbReference>
<comment type="subunit">
    <text evidence="2">Heterohexamer of two PFD-alpha type and four PFD-beta type subunits.</text>
</comment>
<evidence type="ECO:0000313" key="7">
    <source>
        <dbReference type="RefSeq" id="XP_034254459.1"/>
    </source>
</evidence>
<comment type="similarity">
    <text evidence="1">Belongs to the prefoldin subunit beta family.</text>
</comment>
<dbReference type="GO" id="GO:0005737">
    <property type="term" value="C:cytoplasm"/>
    <property type="evidence" value="ECO:0007669"/>
    <property type="project" value="TreeGrafter"/>
</dbReference>
<dbReference type="FunCoup" id="A0A6P9AAP2">
    <property type="interactions" value="1641"/>
</dbReference>
<dbReference type="KEGG" id="tpal:117653145"/>
<dbReference type="AlphaFoldDB" id="A0A6P9AAP2"/>
<dbReference type="Proteomes" id="UP000515158">
    <property type="component" value="Unplaced"/>
</dbReference>
<evidence type="ECO:0000256" key="1">
    <source>
        <dbReference type="ARBA" id="ARBA00008045"/>
    </source>
</evidence>
<keyword evidence="5" id="KW-0175">Coiled coil</keyword>
<dbReference type="PANTHER" id="PTHR21431">
    <property type="entry name" value="PREFOLDIN SUBUNIT 6"/>
    <property type="match status" value="1"/>
</dbReference>
<dbReference type="GeneID" id="117653145"/>
<dbReference type="GO" id="GO:0051087">
    <property type="term" value="F:protein-folding chaperone binding"/>
    <property type="evidence" value="ECO:0007669"/>
    <property type="project" value="TreeGrafter"/>
</dbReference>
<dbReference type="InParanoid" id="A0A6P9AAP2"/>
<dbReference type="FunFam" id="1.10.287.370:FF:000003">
    <property type="entry name" value="Prefoldin subunit 6"/>
    <property type="match status" value="1"/>
</dbReference>
<proteinExistence type="inferred from homology"/>
<name>A0A6P9AAP2_THRPL</name>